<dbReference type="Pfam" id="PF13419">
    <property type="entry name" value="HAD_2"/>
    <property type="match status" value="1"/>
</dbReference>
<dbReference type="InterPro" id="IPR023198">
    <property type="entry name" value="PGP-like_dom2"/>
</dbReference>
<dbReference type="InterPro" id="IPR036412">
    <property type="entry name" value="HAD-like_sf"/>
</dbReference>
<sequence length="224" mass="23728">MIQHIIFDCDGVLIDSEILSFAVDEKLLPDYGVKITASELARDFGGVTYGEMIAALNTRFSADIDAVSYQERCEAELARTFETHLRAIAGIPDLLTKLSVPIALASGSDLARLDKCLRLTSLEGFFEDRVFSAEQVARGKPAPDVFLLAASSCGWMPGHCLVIEDSPSGIVAAKAAGMQSVGFLGGAHRSDADADILRDAGAGYVAGNSADLHSYLQGLCLISA</sequence>
<dbReference type="InterPro" id="IPR041492">
    <property type="entry name" value="HAD_2"/>
</dbReference>
<dbReference type="InterPro" id="IPR006439">
    <property type="entry name" value="HAD-SF_hydro_IA"/>
</dbReference>
<dbReference type="Gene3D" id="1.10.150.240">
    <property type="entry name" value="Putative phosphatase, domain 2"/>
    <property type="match status" value="1"/>
</dbReference>
<dbReference type="SUPFAM" id="SSF56784">
    <property type="entry name" value="HAD-like"/>
    <property type="match status" value="1"/>
</dbReference>
<dbReference type="Gene3D" id="3.40.50.1000">
    <property type="entry name" value="HAD superfamily/HAD-like"/>
    <property type="match status" value="1"/>
</dbReference>
<name>A0A853L4H5_9PROT</name>
<dbReference type="AlphaFoldDB" id="A0A853L4H5"/>
<dbReference type="RefSeq" id="WP_064779953.1">
    <property type="nucleotide sequence ID" value="NZ_JPVZ01000001.1"/>
</dbReference>
<evidence type="ECO:0008006" key="3">
    <source>
        <dbReference type="Google" id="ProtNLM"/>
    </source>
</evidence>
<dbReference type="EMBL" id="JPVZ01000001">
    <property type="protein sequence ID" value="OAZ12227.1"/>
    <property type="molecule type" value="Genomic_DNA"/>
</dbReference>
<dbReference type="PANTHER" id="PTHR18901:SF38">
    <property type="entry name" value="PSEUDOURIDINE-5'-PHOSPHATASE"/>
    <property type="match status" value="1"/>
</dbReference>
<comment type="caution">
    <text evidence="1">The sequence shown here is derived from an EMBL/GenBank/DDBJ whole genome shotgun (WGS) entry which is preliminary data.</text>
</comment>
<dbReference type="Proteomes" id="UP000094009">
    <property type="component" value="Unassembled WGS sequence"/>
</dbReference>
<reference evidence="1 2" key="1">
    <citation type="submission" date="2014-07" db="EMBL/GenBank/DDBJ databases">
        <title>Draft genome sequence of Thalassospira tepidiphila 1-1B.</title>
        <authorList>
            <person name="Lai Q."/>
            <person name="Shao Z."/>
        </authorList>
    </citation>
    <scope>NUCLEOTIDE SEQUENCE [LARGE SCALE GENOMIC DNA]</scope>
    <source>
        <strain evidence="1 2">MCCC 1A03514</strain>
    </source>
</reference>
<protein>
    <recommendedName>
        <fullName evidence="3">Hydrolase</fullName>
    </recommendedName>
</protein>
<evidence type="ECO:0000313" key="2">
    <source>
        <dbReference type="Proteomes" id="UP000094009"/>
    </source>
</evidence>
<accession>A0A853L4H5</accession>
<dbReference type="InterPro" id="IPR023214">
    <property type="entry name" value="HAD_sf"/>
</dbReference>
<proteinExistence type="predicted"/>
<dbReference type="SFLD" id="SFLDS00003">
    <property type="entry name" value="Haloacid_Dehalogenase"/>
    <property type="match status" value="1"/>
</dbReference>
<dbReference type="NCBIfam" id="TIGR01509">
    <property type="entry name" value="HAD-SF-IA-v3"/>
    <property type="match status" value="1"/>
</dbReference>
<dbReference type="SFLD" id="SFLDG01129">
    <property type="entry name" value="C1.5:_HAD__Beta-PGM__Phosphata"/>
    <property type="match status" value="1"/>
</dbReference>
<dbReference type="SFLD" id="SFLDG01135">
    <property type="entry name" value="C1.5.6:_HAD__Beta-PGM__Phospha"/>
    <property type="match status" value="1"/>
</dbReference>
<evidence type="ECO:0000313" key="1">
    <source>
        <dbReference type="EMBL" id="OAZ12227.1"/>
    </source>
</evidence>
<organism evidence="1 2">
    <name type="scientific">Thalassospira tepidiphila MCCC 1A03514</name>
    <dbReference type="NCBI Taxonomy" id="1177930"/>
    <lineage>
        <taxon>Bacteria</taxon>
        <taxon>Pseudomonadati</taxon>
        <taxon>Pseudomonadota</taxon>
        <taxon>Alphaproteobacteria</taxon>
        <taxon>Rhodospirillales</taxon>
        <taxon>Thalassospiraceae</taxon>
        <taxon>Thalassospira</taxon>
    </lineage>
</organism>
<dbReference type="PANTHER" id="PTHR18901">
    <property type="entry name" value="2-DEOXYGLUCOSE-6-PHOSPHATE PHOSPHATASE 2"/>
    <property type="match status" value="1"/>
</dbReference>
<gene>
    <name evidence="1" type="ORF">TH4_03975</name>
</gene>